<comment type="caution">
    <text evidence="4">The sequence shown here is derived from an EMBL/GenBank/DDBJ whole genome shotgun (WGS) entry which is preliminary data.</text>
</comment>
<dbReference type="EMBL" id="VITY01000006">
    <property type="protein sequence ID" value="TWB98275.1"/>
    <property type="molecule type" value="Genomic_DNA"/>
</dbReference>
<name>A0A560LSN2_9BRAD</name>
<reference evidence="4 5" key="1">
    <citation type="submission" date="2019-06" db="EMBL/GenBank/DDBJ databases">
        <title>Genomic Encyclopedia of Type Strains, Phase IV (KMG-V): Genome sequencing to study the core and pangenomes of soil and plant-associated prokaryotes.</title>
        <authorList>
            <person name="Whitman W."/>
        </authorList>
    </citation>
    <scope>NUCLEOTIDE SEQUENCE [LARGE SCALE GENOMIC DNA]</scope>
    <source>
        <strain evidence="4 5">BR 10355</strain>
    </source>
</reference>
<evidence type="ECO:0000313" key="4">
    <source>
        <dbReference type="EMBL" id="TWB98275.1"/>
    </source>
</evidence>
<evidence type="ECO:0000256" key="2">
    <source>
        <dbReference type="SAM" id="MobiDB-lite"/>
    </source>
</evidence>
<dbReference type="InterPro" id="IPR036629">
    <property type="entry name" value="YjbJ_sf"/>
</dbReference>
<evidence type="ECO:0000259" key="3">
    <source>
        <dbReference type="Pfam" id="PF05532"/>
    </source>
</evidence>
<dbReference type="Proteomes" id="UP000321304">
    <property type="component" value="Unassembled WGS sequence"/>
</dbReference>
<proteinExistence type="inferred from homology"/>
<gene>
    <name evidence="4" type="ORF">FBZ93_106234</name>
</gene>
<dbReference type="Gene3D" id="1.10.1470.10">
    <property type="entry name" value="YjbJ"/>
    <property type="match status" value="1"/>
</dbReference>
<dbReference type="RefSeq" id="WP_146987249.1">
    <property type="nucleotide sequence ID" value="NZ_VITY01000006.1"/>
</dbReference>
<dbReference type="AlphaFoldDB" id="A0A560LSN2"/>
<dbReference type="STRING" id="1755647.AS156_20100"/>
<accession>A0A560LSN2</accession>
<dbReference type="SUPFAM" id="SSF69047">
    <property type="entry name" value="Hypothetical protein YjbJ"/>
    <property type="match status" value="1"/>
</dbReference>
<feature type="domain" description="CsbD-like" evidence="3">
    <location>
        <begin position="6"/>
        <end position="53"/>
    </location>
</feature>
<comment type="similarity">
    <text evidence="1">Belongs to the UPF0337 (CsbD) family.</text>
</comment>
<feature type="region of interest" description="Disordered" evidence="2">
    <location>
        <begin position="21"/>
        <end position="50"/>
    </location>
</feature>
<protein>
    <submittedName>
        <fullName evidence="4">Uncharacterized protein YjbJ (UPF0337 family)</fullName>
    </submittedName>
</protein>
<organism evidence="4 5">
    <name type="scientific">Bradyrhizobium macuxiense</name>
    <dbReference type="NCBI Taxonomy" id="1755647"/>
    <lineage>
        <taxon>Bacteria</taxon>
        <taxon>Pseudomonadati</taxon>
        <taxon>Pseudomonadota</taxon>
        <taxon>Alphaproteobacteria</taxon>
        <taxon>Hyphomicrobiales</taxon>
        <taxon>Nitrobacteraceae</taxon>
        <taxon>Bradyrhizobium</taxon>
    </lineage>
</organism>
<keyword evidence="5" id="KW-1185">Reference proteome</keyword>
<dbReference type="InterPro" id="IPR008462">
    <property type="entry name" value="CsbD"/>
</dbReference>
<dbReference type="Pfam" id="PF05532">
    <property type="entry name" value="CsbD"/>
    <property type="match status" value="1"/>
</dbReference>
<feature type="compositionally biased region" description="Low complexity" evidence="2">
    <location>
        <begin position="33"/>
        <end position="50"/>
    </location>
</feature>
<dbReference type="OrthoDB" id="7226109at2"/>
<sequence length="71" mass="7607">MTSTTDKIRGRANEAIGRLRRRIGKATGSPAMQGRGAIQQAKGKGQKALGGAKRIVRNALKRATTAAHWPR</sequence>
<evidence type="ECO:0000256" key="1">
    <source>
        <dbReference type="ARBA" id="ARBA00009129"/>
    </source>
</evidence>
<evidence type="ECO:0000313" key="5">
    <source>
        <dbReference type="Proteomes" id="UP000321304"/>
    </source>
</evidence>